<keyword evidence="1" id="KW-0732">Signal</keyword>
<dbReference type="Proteomes" id="UP000199011">
    <property type="component" value="Unassembled WGS sequence"/>
</dbReference>
<organism evidence="2 3">
    <name type="scientific">Xenorhabdus japonica</name>
    <dbReference type="NCBI Taxonomy" id="53341"/>
    <lineage>
        <taxon>Bacteria</taxon>
        <taxon>Pseudomonadati</taxon>
        <taxon>Pseudomonadota</taxon>
        <taxon>Gammaproteobacteria</taxon>
        <taxon>Enterobacterales</taxon>
        <taxon>Morganellaceae</taxon>
        <taxon>Xenorhabdus</taxon>
    </lineage>
</organism>
<feature type="signal peptide" evidence="1">
    <location>
        <begin position="1"/>
        <end position="22"/>
    </location>
</feature>
<accession>A0A1I4ZPI1</accession>
<feature type="chain" id="PRO_5011464810" evidence="1">
    <location>
        <begin position="23"/>
        <end position="169"/>
    </location>
</feature>
<keyword evidence="3" id="KW-1185">Reference proteome</keyword>
<evidence type="ECO:0000256" key="1">
    <source>
        <dbReference type="SAM" id="SignalP"/>
    </source>
</evidence>
<proteinExistence type="predicted"/>
<reference evidence="3" key="1">
    <citation type="submission" date="2016-10" db="EMBL/GenBank/DDBJ databases">
        <authorList>
            <person name="Varghese N."/>
            <person name="Submissions S."/>
        </authorList>
    </citation>
    <scope>NUCLEOTIDE SEQUENCE [LARGE SCALE GENOMIC DNA]</scope>
    <source>
        <strain evidence="3">DSM 16522</strain>
    </source>
</reference>
<dbReference type="EMBL" id="FOVO01000007">
    <property type="protein sequence ID" value="SFN52164.1"/>
    <property type="molecule type" value="Genomic_DNA"/>
</dbReference>
<gene>
    <name evidence="2" type="ORF">SAMN05421579_10732</name>
</gene>
<dbReference type="OrthoDB" id="6444367at2"/>
<dbReference type="AlphaFoldDB" id="A0A1I4ZPI1"/>
<name>A0A1I4ZPI1_9GAMM</name>
<evidence type="ECO:0000313" key="2">
    <source>
        <dbReference type="EMBL" id="SFN52164.1"/>
    </source>
</evidence>
<protein>
    <submittedName>
        <fullName evidence="2">Uncharacterized protein</fullName>
    </submittedName>
</protein>
<sequence>MRLLTQILFFSCISLISLPSIAKVSTPAEIMQQLQERGVNSVVAEINEKYEQDNILHSISTGDTQWLQIAFKLIPNAHSKFPQQITNSLSVALTENPVEVLALAKAHHAFSLTDICTIPQTFNGLDKKKIFSKKMMNSLNAAKKSNTGKNRDNIEICMWEFEKARNTYL</sequence>
<evidence type="ECO:0000313" key="3">
    <source>
        <dbReference type="Proteomes" id="UP000199011"/>
    </source>
</evidence>
<dbReference type="STRING" id="53341.SAMN05421579_10732"/>